<feature type="transmembrane region" description="Helical" evidence="1">
    <location>
        <begin position="15"/>
        <end position="40"/>
    </location>
</feature>
<feature type="transmembrane region" description="Helical" evidence="1">
    <location>
        <begin position="134"/>
        <end position="155"/>
    </location>
</feature>
<dbReference type="PANTHER" id="PTHR20765:SF1">
    <property type="entry name" value="EQUILIBRATIVE NUCLEOBASE TRANSPORTER 1"/>
    <property type="match status" value="1"/>
</dbReference>
<evidence type="ECO:0000313" key="2">
    <source>
        <dbReference type="Proteomes" id="UP001652625"/>
    </source>
</evidence>
<sequence>MIFCDIQSKLYQCVFLIYILLETLLCFGIAYGWASIVFIFKDMKFYAKLCSSVIHQDSNTRQNRMNSERQNCVQQDIVFNLIFTVSAICFCAQFPIGILIDKFGAKKTRIVTGCLYAISCLGLGFVKVDYEGYLFPIFIGIVSGGAAQLISVYQMSNYIFSTKMKSLVICILAGAFDSSSVVLLLFKVVYEAGFTLKSIVIAYTAVSFIMTFIGSLLLVPDKEKVVVINDQVKNERGNQGSIFKSIFSLMYCLQLLVLTIIQLKLWYYVGSMHDNISILTLSNQKQVSKYTNLFGYIQLGGIFVTPIVGLLFQQSNKAVDEKLACLQYSDKHIPEIRSSIRPFVVTIVLTLVLCVLSLFADLRLEIPCYMLYTVVRGFLYANNAAFIGIAFPASQYGTLFGLNIFVSAALGFFQYALFNLTKHAFNGNSFWINTILLILVITCLIHPLYLFWYCKQTKVSLDKKYDDKKPLIESTPDPYNETCI</sequence>
<protein>
    <submittedName>
        <fullName evidence="3">Equilibrative nucleobase transporter 1 isoform X3</fullName>
    </submittedName>
</protein>
<dbReference type="PANTHER" id="PTHR20765">
    <property type="entry name" value="SOLUTE CARRIER FAMILY 43 MEMBER 3-RELATED"/>
    <property type="match status" value="1"/>
</dbReference>
<keyword evidence="1" id="KW-1133">Transmembrane helix</keyword>
<dbReference type="InterPro" id="IPR011701">
    <property type="entry name" value="MFS"/>
</dbReference>
<dbReference type="GeneID" id="100200820"/>
<feature type="transmembrane region" description="Helical" evidence="1">
    <location>
        <begin position="398"/>
        <end position="418"/>
    </location>
</feature>
<dbReference type="CDD" id="cd06174">
    <property type="entry name" value="MFS"/>
    <property type="match status" value="1"/>
</dbReference>
<dbReference type="InterPro" id="IPR027197">
    <property type="entry name" value="SLC43A3"/>
</dbReference>
<feature type="transmembrane region" description="Helical" evidence="1">
    <location>
        <begin position="246"/>
        <end position="269"/>
    </location>
</feature>
<reference evidence="3" key="1">
    <citation type="submission" date="2025-08" db="UniProtKB">
        <authorList>
            <consortium name="RefSeq"/>
        </authorList>
    </citation>
    <scope>IDENTIFICATION</scope>
</reference>
<dbReference type="Gene3D" id="1.20.1250.20">
    <property type="entry name" value="MFS general substrate transporter like domains"/>
    <property type="match status" value="1"/>
</dbReference>
<accession>A0ABM4CQ50</accession>
<dbReference type="RefSeq" id="XP_065663981.1">
    <property type="nucleotide sequence ID" value="XM_065807909.1"/>
</dbReference>
<feature type="transmembrane region" description="Helical" evidence="1">
    <location>
        <begin position="430"/>
        <end position="454"/>
    </location>
</feature>
<feature type="transmembrane region" description="Helical" evidence="1">
    <location>
        <begin position="77"/>
        <end position="98"/>
    </location>
</feature>
<feature type="transmembrane region" description="Helical" evidence="1">
    <location>
        <begin position="167"/>
        <end position="186"/>
    </location>
</feature>
<dbReference type="SUPFAM" id="SSF103473">
    <property type="entry name" value="MFS general substrate transporter"/>
    <property type="match status" value="1"/>
</dbReference>
<keyword evidence="2" id="KW-1185">Reference proteome</keyword>
<dbReference type="Pfam" id="PF07690">
    <property type="entry name" value="MFS_1"/>
    <property type="match status" value="1"/>
</dbReference>
<evidence type="ECO:0000313" key="3">
    <source>
        <dbReference type="RefSeq" id="XP_065663981.1"/>
    </source>
</evidence>
<dbReference type="InterPro" id="IPR036259">
    <property type="entry name" value="MFS_trans_sf"/>
</dbReference>
<evidence type="ECO:0000256" key="1">
    <source>
        <dbReference type="SAM" id="Phobius"/>
    </source>
</evidence>
<gene>
    <name evidence="3" type="primary">LOC100200820</name>
</gene>
<keyword evidence="1" id="KW-0472">Membrane</keyword>
<dbReference type="Proteomes" id="UP001652625">
    <property type="component" value="Chromosome 10"/>
</dbReference>
<feature type="transmembrane region" description="Helical" evidence="1">
    <location>
        <begin position="340"/>
        <end position="359"/>
    </location>
</feature>
<keyword evidence="1" id="KW-0812">Transmembrane</keyword>
<feature type="transmembrane region" description="Helical" evidence="1">
    <location>
        <begin position="198"/>
        <end position="219"/>
    </location>
</feature>
<name>A0ABM4CQ50_HYDVU</name>
<feature type="transmembrane region" description="Helical" evidence="1">
    <location>
        <begin position="293"/>
        <end position="312"/>
    </location>
</feature>
<feature type="transmembrane region" description="Helical" evidence="1">
    <location>
        <begin position="371"/>
        <end position="391"/>
    </location>
</feature>
<proteinExistence type="predicted"/>
<organism evidence="2 3">
    <name type="scientific">Hydra vulgaris</name>
    <name type="common">Hydra</name>
    <name type="synonym">Hydra attenuata</name>
    <dbReference type="NCBI Taxonomy" id="6087"/>
    <lineage>
        <taxon>Eukaryota</taxon>
        <taxon>Metazoa</taxon>
        <taxon>Cnidaria</taxon>
        <taxon>Hydrozoa</taxon>
        <taxon>Hydroidolina</taxon>
        <taxon>Anthoathecata</taxon>
        <taxon>Aplanulata</taxon>
        <taxon>Hydridae</taxon>
        <taxon>Hydra</taxon>
    </lineage>
</organism>